<proteinExistence type="predicted"/>
<evidence type="ECO:0000256" key="1">
    <source>
        <dbReference type="SAM" id="MobiDB-lite"/>
    </source>
</evidence>
<comment type="caution">
    <text evidence="2">The sequence shown here is derived from an EMBL/GenBank/DDBJ whole genome shotgun (WGS) entry which is preliminary data.</text>
</comment>
<dbReference type="Proteomes" id="UP000626109">
    <property type="component" value="Unassembled WGS sequence"/>
</dbReference>
<name>A0A813K3F5_POLGL</name>
<protein>
    <submittedName>
        <fullName evidence="2">Uncharacterized protein</fullName>
    </submittedName>
</protein>
<sequence length="133" mass="13806">VLVGASMPEPQLDFSVAFTSSPTAAFVPTEETQCAQLFLRQRGAAGVQSGFLLCGPACGGKTATALAILRNNNYNSSNSSNNKNSSSNKKNNNSSNNKSSNSNSNSVELLRCARSASSGELCCFLSAPMLGFA</sequence>
<feature type="region of interest" description="Disordered" evidence="1">
    <location>
        <begin position="74"/>
        <end position="104"/>
    </location>
</feature>
<organism evidence="2 3">
    <name type="scientific">Polarella glacialis</name>
    <name type="common">Dinoflagellate</name>
    <dbReference type="NCBI Taxonomy" id="89957"/>
    <lineage>
        <taxon>Eukaryota</taxon>
        <taxon>Sar</taxon>
        <taxon>Alveolata</taxon>
        <taxon>Dinophyceae</taxon>
        <taxon>Suessiales</taxon>
        <taxon>Suessiaceae</taxon>
        <taxon>Polarella</taxon>
    </lineage>
</organism>
<evidence type="ECO:0000313" key="2">
    <source>
        <dbReference type="EMBL" id="CAE8690182.1"/>
    </source>
</evidence>
<feature type="non-terminal residue" evidence="2">
    <location>
        <position position="1"/>
    </location>
</feature>
<reference evidence="2" key="1">
    <citation type="submission" date="2021-02" db="EMBL/GenBank/DDBJ databases">
        <authorList>
            <person name="Dougan E. K."/>
            <person name="Rhodes N."/>
            <person name="Thang M."/>
            <person name="Chan C."/>
        </authorList>
    </citation>
    <scope>NUCLEOTIDE SEQUENCE</scope>
</reference>
<dbReference type="EMBL" id="CAJNNW010027212">
    <property type="protein sequence ID" value="CAE8690182.1"/>
    <property type="molecule type" value="Genomic_DNA"/>
</dbReference>
<evidence type="ECO:0000313" key="3">
    <source>
        <dbReference type="Proteomes" id="UP000626109"/>
    </source>
</evidence>
<accession>A0A813K3F5</accession>
<dbReference type="AlphaFoldDB" id="A0A813K3F5"/>
<gene>
    <name evidence="2" type="ORF">PGLA2088_LOCUS26836</name>
</gene>